<accession>A0ABX0TTH9</accession>
<evidence type="ECO:0000256" key="6">
    <source>
        <dbReference type="SAM" id="Phobius"/>
    </source>
</evidence>
<keyword evidence="4" id="KW-0808">Transferase</keyword>
<protein>
    <recommendedName>
        <fullName evidence="2">histidine kinase</fullName>
        <ecNumber evidence="2">2.7.13.3</ecNumber>
    </recommendedName>
</protein>
<keyword evidence="6" id="KW-0472">Membrane</keyword>
<dbReference type="Gene3D" id="3.30.565.10">
    <property type="entry name" value="Histidine kinase-like ATPase, C-terminal domain"/>
    <property type="match status" value="1"/>
</dbReference>
<evidence type="ECO:0000256" key="5">
    <source>
        <dbReference type="ARBA" id="ARBA00022777"/>
    </source>
</evidence>
<organism evidence="8 9">
    <name type="scientific">Sphingomonas vulcanisoli</name>
    <dbReference type="NCBI Taxonomy" id="1658060"/>
    <lineage>
        <taxon>Bacteria</taxon>
        <taxon>Pseudomonadati</taxon>
        <taxon>Pseudomonadota</taxon>
        <taxon>Alphaproteobacteria</taxon>
        <taxon>Sphingomonadales</taxon>
        <taxon>Sphingomonadaceae</taxon>
        <taxon>Sphingomonas</taxon>
    </lineage>
</organism>
<comment type="caution">
    <text evidence="8">The sequence shown here is derived from an EMBL/GenBank/DDBJ whole genome shotgun (WGS) entry which is preliminary data.</text>
</comment>
<comment type="catalytic activity">
    <reaction evidence="1">
        <text>ATP + protein L-histidine = ADP + protein N-phospho-L-histidine.</text>
        <dbReference type="EC" id="2.7.13.3"/>
    </reaction>
</comment>
<keyword evidence="3" id="KW-0597">Phosphoprotein</keyword>
<sequence length="511" mass="56146">MLDTSPESSAASPDAPARATTLSQRNFGYKVLALVALGFLAVLAAGISAGLLVGRVQTDTGWVEHTFQVQQQVQSLALDLQNLRTSRALNRLRHQNALNSPEAADYANTYRNIHTKLDSLARLTRDNPRQAERLAAFHIWLQRYVAVSAPGTFIGPADPVPQVNNHLFEQLQVLTVGLFGEEQHLLSLRIANERASIAIFWKVLTAAGILLVIVAIGSVTVIRRYTVDLAGSRDELQKLNAGLEDMVRDRTADLQRANDEIQRFAYIVSHDLRSPLVNVLGFTSELSSALKPLDALIERAEAEAPQIVEESARLAVREDLPEAIGFIRTSTQKMDRLINAILRLSREGSRTVAPERIDMNALVDGVIGAIKHRIDEEGITVRVASNLPPIISDRLAIEQVFSNLVENAVKYLKKGRPGEIDIRGRALGAQIIYEIQDNGRGIDPRDHARVFDLFRRSGVQDQPGEGIGLANVRALVYRLGGLIDVRSALDQGATFILTLPAVFTGEKEQAK</sequence>
<dbReference type="Pfam" id="PF00512">
    <property type="entry name" value="HisKA"/>
    <property type="match status" value="1"/>
</dbReference>
<dbReference type="InterPro" id="IPR005467">
    <property type="entry name" value="His_kinase_dom"/>
</dbReference>
<dbReference type="Gene3D" id="1.10.287.130">
    <property type="match status" value="1"/>
</dbReference>
<keyword evidence="6" id="KW-1133">Transmembrane helix</keyword>
<evidence type="ECO:0000256" key="4">
    <source>
        <dbReference type="ARBA" id="ARBA00022679"/>
    </source>
</evidence>
<dbReference type="PANTHER" id="PTHR42878:SF15">
    <property type="entry name" value="BACTERIOPHYTOCHROME"/>
    <property type="match status" value="1"/>
</dbReference>
<dbReference type="PANTHER" id="PTHR42878">
    <property type="entry name" value="TWO-COMPONENT HISTIDINE KINASE"/>
    <property type="match status" value="1"/>
</dbReference>
<feature type="transmembrane region" description="Helical" evidence="6">
    <location>
        <begin position="31"/>
        <end position="53"/>
    </location>
</feature>
<gene>
    <name evidence="8" type="ORF">FHS31_000657</name>
</gene>
<evidence type="ECO:0000256" key="1">
    <source>
        <dbReference type="ARBA" id="ARBA00000085"/>
    </source>
</evidence>
<proteinExistence type="predicted"/>
<dbReference type="CDD" id="cd00082">
    <property type="entry name" value="HisKA"/>
    <property type="match status" value="1"/>
</dbReference>
<keyword evidence="9" id="KW-1185">Reference proteome</keyword>
<dbReference type="PRINTS" id="PR00344">
    <property type="entry name" value="BCTRLSENSOR"/>
</dbReference>
<evidence type="ECO:0000256" key="3">
    <source>
        <dbReference type="ARBA" id="ARBA00022553"/>
    </source>
</evidence>
<dbReference type="InterPro" id="IPR050351">
    <property type="entry name" value="BphY/WalK/GraS-like"/>
</dbReference>
<dbReference type="SMART" id="SM00387">
    <property type="entry name" value="HATPase_c"/>
    <property type="match status" value="1"/>
</dbReference>
<name>A0ABX0TTH9_9SPHN</name>
<dbReference type="Pfam" id="PF02518">
    <property type="entry name" value="HATPase_c"/>
    <property type="match status" value="1"/>
</dbReference>
<dbReference type="SUPFAM" id="SSF55874">
    <property type="entry name" value="ATPase domain of HSP90 chaperone/DNA topoisomerase II/histidine kinase"/>
    <property type="match status" value="1"/>
</dbReference>
<keyword evidence="6" id="KW-0812">Transmembrane</keyword>
<dbReference type="PROSITE" id="PS50109">
    <property type="entry name" value="HIS_KIN"/>
    <property type="match status" value="1"/>
</dbReference>
<dbReference type="SUPFAM" id="SSF47384">
    <property type="entry name" value="Homodimeric domain of signal transducing histidine kinase"/>
    <property type="match status" value="1"/>
</dbReference>
<dbReference type="InterPro" id="IPR003661">
    <property type="entry name" value="HisK_dim/P_dom"/>
</dbReference>
<dbReference type="InterPro" id="IPR003594">
    <property type="entry name" value="HATPase_dom"/>
</dbReference>
<feature type="domain" description="Histidine kinase" evidence="7">
    <location>
        <begin position="267"/>
        <end position="503"/>
    </location>
</feature>
<dbReference type="Proteomes" id="UP000727456">
    <property type="component" value="Unassembled WGS sequence"/>
</dbReference>
<evidence type="ECO:0000313" key="9">
    <source>
        <dbReference type="Proteomes" id="UP000727456"/>
    </source>
</evidence>
<dbReference type="InterPro" id="IPR036890">
    <property type="entry name" value="HATPase_C_sf"/>
</dbReference>
<dbReference type="SMART" id="SM00388">
    <property type="entry name" value="HisKA"/>
    <property type="match status" value="1"/>
</dbReference>
<feature type="transmembrane region" description="Helical" evidence="6">
    <location>
        <begin position="199"/>
        <end position="222"/>
    </location>
</feature>
<keyword evidence="5 8" id="KW-0418">Kinase</keyword>
<dbReference type="EC" id="2.7.13.3" evidence="2"/>
<evidence type="ECO:0000313" key="8">
    <source>
        <dbReference type="EMBL" id="NIJ07075.1"/>
    </source>
</evidence>
<dbReference type="InterPro" id="IPR036097">
    <property type="entry name" value="HisK_dim/P_sf"/>
</dbReference>
<evidence type="ECO:0000256" key="2">
    <source>
        <dbReference type="ARBA" id="ARBA00012438"/>
    </source>
</evidence>
<reference evidence="8 9" key="1">
    <citation type="submission" date="2020-03" db="EMBL/GenBank/DDBJ databases">
        <title>Genomic Encyclopedia of Type Strains, Phase III (KMG-III): the genomes of soil and plant-associated and newly described type strains.</title>
        <authorList>
            <person name="Whitman W."/>
        </authorList>
    </citation>
    <scope>NUCLEOTIDE SEQUENCE [LARGE SCALE GENOMIC DNA]</scope>
    <source>
        <strain evidence="8 9">CECT 8804</strain>
    </source>
</reference>
<dbReference type="EMBL" id="JAAOZC010000001">
    <property type="protein sequence ID" value="NIJ07075.1"/>
    <property type="molecule type" value="Genomic_DNA"/>
</dbReference>
<dbReference type="RefSeq" id="WP_167071891.1">
    <property type="nucleotide sequence ID" value="NZ_JAAOZC010000001.1"/>
</dbReference>
<evidence type="ECO:0000259" key="7">
    <source>
        <dbReference type="PROSITE" id="PS50109"/>
    </source>
</evidence>
<dbReference type="GO" id="GO:0016301">
    <property type="term" value="F:kinase activity"/>
    <property type="evidence" value="ECO:0007669"/>
    <property type="project" value="UniProtKB-KW"/>
</dbReference>
<dbReference type="InterPro" id="IPR004358">
    <property type="entry name" value="Sig_transdc_His_kin-like_C"/>
</dbReference>